<dbReference type="EMBL" id="BART01039405">
    <property type="protein sequence ID" value="GAH13630.1"/>
    <property type="molecule type" value="Genomic_DNA"/>
</dbReference>
<organism evidence="1">
    <name type="scientific">marine sediment metagenome</name>
    <dbReference type="NCBI Taxonomy" id="412755"/>
    <lineage>
        <taxon>unclassified sequences</taxon>
        <taxon>metagenomes</taxon>
        <taxon>ecological metagenomes</taxon>
    </lineage>
</organism>
<feature type="non-terminal residue" evidence="1">
    <location>
        <position position="1"/>
    </location>
</feature>
<protein>
    <submittedName>
        <fullName evidence="1">Uncharacterized protein</fullName>
    </submittedName>
</protein>
<dbReference type="AlphaFoldDB" id="X1DZM2"/>
<gene>
    <name evidence="1" type="ORF">S01H4_64784</name>
</gene>
<evidence type="ECO:0000313" key="1">
    <source>
        <dbReference type="EMBL" id="GAH13630.1"/>
    </source>
</evidence>
<reference evidence="1" key="1">
    <citation type="journal article" date="2014" name="Front. Microbiol.">
        <title>High frequency of phylogenetically diverse reductive dehalogenase-homologous genes in deep subseafloor sedimentary metagenomes.</title>
        <authorList>
            <person name="Kawai M."/>
            <person name="Futagami T."/>
            <person name="Toyoda A."/>
            <person name="Takaki Y."/>
            <person name="Nishi S."/>
            <person name="Hori S."/>
            <person name="Arai W."/>
            <person name="Tsubouchi T."/>
            <person name="Morono Y."/>
            <person name="Uchiyama I."/>
            <person name="Ito T."/>
            <person name="Fujiyama A."/>
            <person name="Inagaki F."/>
            <person name="Takami H."/>
        </authorList>
    </citation>
    <scope>NUCLEOTIDE SEQUENCE</scope>
    <source>
        <strain evidence="1">Expedition CK06-06</strain>
    </source>
</reference>
<sequence>THPFIYPTKKVGLIYQAPTQYESNSSNYLYY</sequence>
<accession>X1DZM2</accession>
<comment type="caution">
    <text evidence="1">The sequence shown here is derived from an EMBL/GenBank/DDBJ whole genome shotgun (WGS) entry which is preliminary data.</text>
</comment>
<name>X1DZM2_9ZZZZ</name>
<proteinExistence type="predicted"/>